<evidence type="ECO:0000256" key="7">
    <source>
        <dbReference type="ARBA" id="ARBA00023136"/>
    </source>
</evidence>
<keyword evidence="9" id="KW-0449">Lipoprotein</keyword>
<dbReference type="Gene3D" id="2.40.70.10">
    <property type="entry name" value="Acid Proteases"/>
    <property type="match status" value="2"/>
</dbReference>
<organism evidence="13 14">
    <name type="scientific">Massariosphaeria phaeospora</name>
    <dbReference type="NCBI Taxonomy" id="100035"/>
    <lineage>
        <taxon>Eukaryota</taxon>
        <taxon>Fungi</taxon>
        <taxon>Dikarya</taxon>
        <taxon>Ascomycota</taxon>
        <taxon>Pezizomycotina</taxon>
        <taxon>Dothideomycetes</taxon>
        <taxon>Pleosporomycetidae</taxon>
        <taxon>Pleosporales</taxon>
        <taxon>Pleosporales incertae sedis</taxon>
        <taxon>Massariosphaeria</taxon>
    </lineage>
</organism>
<dbReference type="PROSITE" id="PS51767">
    <property type="entry name" value="PEPTIDASE_A1"/>
    <property type="match status" value="1"/>
</dbReference>
<dbReference type="InterPro" id="IPR034164">
    <property type="entry name" value="Pepsin-like_dom"/>
</dbReference>
<sequence>MVAVKIGSSDKEYHFVLDSASSSTWVMADDCEAEPCSLHTTFGPDDSDSLKVDGTPWSVTYGSGTASGITATDTLRIAGLSPTLSINLATNVSTEFRTQPFDGLLGLGRDETLTSDSSPQLLTVLAASKLIPAKLYGIHFSRHADGVHDGELNLGAPNPARYDGELNYIPCVAETAGFWEVALDDAGVGASLVNFGPRTAIMDTGTSFIMMPLADASALHDLVRGSTNSGETFEVPCDTAAEIQFVLGGTTYGISTKDWVGGPLANGMCKSNVIGRQAFTADTQWLVGDVFLKNVYAVYDYEENRMGFGTKGGKGVEGEQVQSSVAAPSGTATAGGKSTFCYMHSFIRSRGCSVC</sequence>
<dbReference type="InterPro" id="IPR021109">
    <property type="entry name" value="Peptidase_aspartic_dom_sf"/>
</dbReference>
<dbReference type="AlphaFoldDB" id="A0A7C8I7J2"/>
<evidence type="ECO:0000256" key="10">
    <source>
        <dbReference type="PIRSR" id="PIRSR601461-1"/>
    </source>
</evidence>
<dbReference type="OrthoDB" id="660550at2759"/>
<dbReference type="PRINTS" id="PR00792">
    <property type="entry name" value="PEPSIN"/>
</dbReference>
<evidence type="ECO:0000256" key="11">
    <source>
        <dbReference type="PIRSR" id="PIRSR601461-2"/>
    </source>
</evidence>
<accession>A0A7C8I7J2</accession>
<name>A0A7C8I7J2_9PLEO</name>
<evidence type="ECO:0000313" key="13">
    <source>
        <dbReference type="EMBL" id="KAF2872608.1"/>
    </source>
</evidence>
<dbReference type="PANTHER" id="PTHR47966:SF75">
    <property type="entry name" value="ENDOPEPTIDASE (CTSD), PUTATIVE (AFU_ORTHOLOGUE AFUA_4G07040)-RELATED"/>
    <property type="match status" value="1"/>
</dbReference>
<comment type="similarity">
    <text evidence="2">Belongs to the peptidase A1 family.</text>
</comment>
<evidence type="ECO:0000259" key="12">
    <source>
        <dbReference type="PROSITE" id="PS51767"/>
    </source>
</evidence>
<dbReference type="InterPro" id="IPR033121">
    <property type="entry name" value="PEPTIDASE_A1"/>
</dbReference>
<proteinExistence type="inferred from homology"/>
<evidence type="ECO:0000256" key="2">
    <source>
        <dbReference type="ARBA" id="ARBA00007447"/>
    </source>
</evidence>
<evidence type="ECO:0000256" key="8">
    <source>
        <dbReference type="ARBA" id="ARBA00023180"/>
    </source>
</evidence>
<keyword evidence="3" id="KW-1003">Cell membrane</keyword>
<feature type="active site" evidence="10">
    <location>
        <position position="203"/>
    </location>
</feature>
<evidence type="ECO:0000256" key="3">
    <source>
        <dbReference type="ARBA" id="ARBA00022475"/>
    </source>
</evidence>
<feature type="domain" description="Peptidase A1" evidence="12">
    <location>
        <begin position="1"/>
        <end position="309"/>
    </location>
</feature>
<feature type="disulfide bond" evidence="11">
    <location>
        <begin position="31"/>
        <end position="36"/>
    </location>
</feature>
<dbReference type="SUPFAM" id="SSF50630">
    <property type="entry name" value="Acid proteases"/>
    <property type="match status" value="1"/>
</dbReference>
<comment type="caution">
    <text evidence="13">The sequence shown here is derived from an EMBL/GenBank/DDBJ whole genome shotgun (WGS) entry which is preliminary data.</text>
</comment>
<evidence type="ECO:0000256" key="1">
    <source>
        <dbReference type="ARBA" id="ARBA00004236"/>
    </source>
</evidence>
<reference evidence="13 14" key="1">
    <citation type="submission" date="2020-01" db="EMBL/GenBank/DDBJ databases">
        <authorList>
            <consortium name="DOE Joint Genome Institute"/>
            <person name="Haridas S."/>
            <person name="Albert R."/>
            <person name="Binder M."/>
            <person name="Bloem J."/>
            <person name="Labutti K."/>
            <person name="Salamov A."/>
            <person name="Andreopoulos B."/>
            <person name="Baker S.E."/>
            <person name="Barry K."/>
            <person name="Bills G."/>
            <person name="Bluhm B.H."/>
            <person name="Cannon C."/>
            <person name="Castanera R."/>
            <person name="Culley D.E."/>
            <person name="Daum C."/>
            <person name="Ezra D."/>
            <person name="Gonzalez J.B."/>
            <person name="Henrissat B."/>
            <person name="Kuo A."/>
            <person name="Liang C."/>
            <person name="Lipzen A."/>
            <person name="Lutzoni F."/>
            <person name="Magnuson J."/>
            <person name="Mondo S."/>
            <person name="Nolan M."/>
            <person name="Ohm R."/>
            <person name="Pangilinan J."/>
            <person name="Park H.-J.H."/>
            <person name="Ramirez L."/>
            <person name="Alfaro M."/>
            <person name="Sun H."/>
            <person name="Tritt A."/>
            <person name="Yoshinaga Y."/>
            <person name="Zwiers L.-H.L."/>
            <person name="Turgeon B.G."/>
            <person name="Goodwin S.B."/>
            <person name="Spatafora J.W."/>
            <person name="Crous P.W."/>
            <person name="Grigoriev I.V."/>
        </authorList>
    </citation>
    <scope>NUCLEOTIDE SEQUENCE [LARGE SCALE GENOMIC DNA]</scope>
    <source>
        <strain evidence="13 14">CBS 611.86</strain>
    </source>
</reference>
<dbReference type="GO" id="GO:0006508">
    <property type="term" value="P:proteolysis"/>
    <property type="evidence" value="ECO:0007669"/>
    <property type="project" value="UniProtKB-KW"/>
</dbReference>
<dbReference type="GO" id="GO:0005886">
    <property type="term" value="C:plasma membrane"/>
    <property type="evidence" value="ECO:0007669"/>
    <property type="project" value="UniProtKB-SubCell"/>
</dbReference>
<dbReference type="CDD" id="cd05471">
    <property type="entry name" value="pepsin_like"/>
    <property type="match status" value="1"/>
</dbReference>
<comment type="subcellular location">
    <subcellularLocation>
        <location evidence="1">Cell membrane</location>
    </subcellularLocation>
</comment>
<keyword evidence="4" id="KW-0645">Protease</keyword>
<keyword evidence="6" id="KW-0378">Hydrolase</keyword>
<keyword evidence="11" id="KW-1015">Disulfide bond</keyword>
<dbReference type="Pfam" id="PF00026">
    <property type="entry name" value="Asp"/>
    <property type="match status" value="1"/>
</dbReference>
<evidence type="ECO:0000256" key="9">
    <source>
        <dbReference type="ARBA" id="ARBA00023288"/>
    </source>
</evidence>
<evidence type="ECO:0000256" key="5">
    <source>
        <dbReference type="ARBA" id="ARBA00022750"/>
    </source>
</evidence>
<keyword evidence="14" id="KW-1185">Reference proteome</keyword>
<keyword evidence="5" id="KW-0064">Aspartyl protease</keyword>
<keyword evidence="7" id="KW-0472">Membrane</keyword>
<evidence type="ECO:0000256" key="4">
    <source>
        <dbReference type="ARBA" id="ARBA00022670"/>
    </source>
</evidence>
<dbReference type="InterPro" id="IPR001461">
    <property type="entry name" value="Aspartic_peptidase_A1"/>
</dbReference>
<dbReference type="PANTHER" id="PTHR47966">
    <property type="entry name" value="BETA-SITE APP-CLEAVING ENZYME, ISOFORM A-RELATED"/>
    <property type="match status" value="1"/>
</dbReference>
<evidence type="ECO:0000313" key="14">
    <source>
        <dbReference type="Proteomes" id="UP000481861"/>
    </source>
</evidence>
<dbReference type="EMBL" id="JAADJZ010000009">
    <property type="protein sequence ID" value="KAF2872608.1"/>
    <property type="molecule type" value="Genomic_DNA"/>
</dbReference>
<evidence type="ECO:0000256" key="6">
    <source>
        <dbReference type="ARBA" id="ARBA00022801"/>
    </source>
</evidence>
<dbReference type="FunFam" id="2.40.70.10:FF:000060">
    <property type="entry name" value="Aspartic-type endopeptidase ctsD"/>
    <property type="match status" value="1"/>
</dbReference>
<keyword evidence="8" id="KW-0325">Glycoprotein</keyword>
<dbReference type="GO" id="GO:0004190">
    <property type="term" value="F:aspartic-type endopeptidase activity"/>
    <property type="evidence" value="ECO:0007669"/>
    <property type="project" value="UniProtKB-KW"/>
</dbReference>
<protein>
    <submittedName>
        <fullName evidence="13">Aspartic peptidase domain-containing protein</fullName>
    </submittedName>
</protein>
<dbReference type="Gene3D" id="2.60.40.1960">
    <property type="match status" value="1"/>
</dbReference>
<gene>
    <name evidence="13" type="ORF">BDV95DRAFT_491573</name>
</gene>
<feature type="active site" evidence="10">
    <location>
        <position position="18"/>
    </location>
</feature>
<dbReference type="Proteomes" id="UP000481861">
    <property type="component" value="Unassembled WGS sequence"/>
</dbReference>